<sequence length="20" mass="2288">MDRQKRGVAMMPIVIPGMTR</sequence>
<dbReference type="Proteomes" id="UP000593568">
    <property type="component" value="Unassembled WGS sequence"/>
</dbReference>
<evidence type="ECO:0000313" key="1">
    <source>
        <dbReference type="EMBL" id="MBA0782589.1"/>
    </source>
</evidence>
<dbReference type="AlphaFoldDB" id="A0A7J9FB90"/>
<keyword evidence="2" id="KW-1185">Reference proteome</keyword>
<protein>
    <submittedName>
        <fullName evidence="1">Uncharacterized protein</fullName>
    </submittedName>
</protein>
<gene>
    <name evidence="1" type="ORF">Gotri_000452</name>
</gene>
<accession>A0A7J9FB90</accession>
<organism evidence="1 2">
    <name type="scientific">Gossypium trilobum</name>
    <dbReference type="NCBI Taxonomy" id="34281"/>
    <lineage>
        <taxon>Eukaryota</taxon>
        <taxon>Viridiplantae</taxon>
        <taxon>Streptophyta</taxon>
        <taxon>Embryophyta</taxon>
        <taxon>Tracheophyta</taxon>
        <taxon>Spermatophyta</taxon>
        <taxon>Magnoliopsida</taxon>
        <taxon>eudicotyledons</taxon>
        <taxon>Gunneridae</taxon>
        <taxon>Pentapetalae</taxon>
        <taxon>rosids</taxon>
        <taxon>malvids</taxon>
        <taxon>Malvales</taxon>
        <taxon>Malvaceae</taxon>
        <taxon>Malvoideae</taxon>
        <taxon>Gossypium</taxon>
    </lineage>
</organism>
<proteinExistence type="predicted"/>
<comment type="caution">
    <text evidence="1">The sequence shown here is derived from an EMBL/GenBank/DDBJ whole genome shotgun (WGS) entry which is preliminary data.</text>
</comment>
<evidence type="ECO:0000313" key="2">
    <source>
        <dbReference type="Proteomes" id="UP000593568"/>
    </source>
</evidence>
<name>A0A7J9FB90_9ROSI</name>
<dbReference type="EMBL" id="JABEZW010000013">
    <property type="protein sequence ID" value="MBA0782589.1"/>
    <property type="molecule type" value="Genomic_DNA"/>
</dbReference>
<reference evidence="1 2" key="1">
    <citation type="journal article" date="2019" name="Genome Biol. Evol.">
        <title>Insights into the evolution of the New World diploid cottons (Gossypium, subgenus Houzingenia) based on genome sequencing.</title>
        <authorList>
            <person name="Grover C.E."/>
            <person name="Arick M.A. 2nd"/>
            <person name="Thrash A."/>
            <person name="Conover J.L."/>
            <person name="Sanders W.S."/>
            <person name="Peterson D.G."/>
            <person name="Frelichowski J.E."/>
            <person name="Scheffler J.A."/>
            <person name="Scheffler B.E."/>
            <person name="Wendel J.F."/>
        </authorList>
    </citation>
    <scope>NUCLEOTIDE SEQUENCE [LARGE SCALE GENOMIC DNA]</scope>
    <source>
        <strain evidence="1">8</strain>
        <tissue evidence="1">Leaf</tissue>
    </source>
</reference>